<dbReference type="InterPro" id="IPR052030">
    <property type="entry name" value="Peptidase_M20/M20A_hydrolases"/>
</dbReference>
<dbReference type="InterPro" id="IPR002933">
    <property type="entry name" value="Peptidase_M20"/>
</dbReference>
<dbReference type="GO" id="GO:0071713">
    <property type="term" value="F:para-aminobenzoyl-glutamate hydrolase activity"/>
    <property type="evidence" value="ECO:0007669"/>
    <property type="project" value="TreeGrafter"/>
</dbReference>
<dbReference type="InterPro" id="IPR017144">
    <property type="entry name" value="Xaa-Arg_dipeptidase"/>
</dbReference>
<dbReference type="PANTHER" id="PTHR30575">
    <property type="entry name" value="PEPTIDASE M20"/>
    <property type="match status" value="1"/>
</dbReference>
<dbReference type="InterPro" id="IPR011650">
    <property type="entry name" value="Peptidase_M20_dimer"/>
</dbReference>
<dbReference type="GO" id="GO:0016805">
    <property type="term" value="F:dipeptidase activity"/>
    <property type="evidence" value="ECO:0007669"/>
    <property type="project" value="InterPro"/>
</dbReference>
<dbReference type="Pfam" id="PF01546">
    <property type="entry name" value="Peptidase_M20"/>
    <property type="match status" value="1"/>
</dbReference>
<evidence type="ECO:0000313" key="2">
    <source>
        <dbReference type="EMBL" id="MPL58528.1"/>
    </source>
</evidence>
<reference evidence="2" key="1">
    <citation type="submission" date="2019-08" db="EMBL/GenBank/DDBJ databases">
        <authorList>
            <person name="Kucharzyk K."/>
            <person name="Murdoch R.W."/>
            <person name="Higgins S."/>
            <person name="Loffler F."/>
        </authorList>
    </citation>
    <scope>NUCLEOTIDE SEQUENCE</scope>
</reference>
<dbReference type="NCBIfam" id="TIGR01891">
    <property type="entry name" value="amidohydrolases"/>
    <property type="match status" value="1"/>
</dbReference>
<dbReference type="SUPFAM" id="SSF55031">
    <property type="entry name" value="Bacterial exopeptidase dimerisation domain"/>
    <property type="match status" value="1"/>
</dbReference>
<organism evidence="2">
    <name type="scientific">bioreactor metagenome</name>
    <dbReference type="NCBI Taxonomy" id="1076179"/>
    <lineage>
        <taxon>unclassified sequences</taxon>
        <taxon>metagenomes</taxon>
        <taxon>ecological metagenomes</taxon>
    </lineage>
</organism>
<feature type="domain" description="Peptidase M20 dimerisation" evidence="1">
    <location>
        <begin position="203"/>
        <end position="299"/>
    </location>
</feature>
<dbReference type="GO" id="GO:0005737">
    <property type="term" value="C:cytoplasm"/>
    <property type="evidence" value="ECO:0007669"/>
    <property type="project" value="TreeGrafter"/>
</dbReference>
<dbReference type="InterPro" id="IPR036264">
    <property type="entry name" value="Bact_exopeptidase_dim_dom"/>
</dbReference>
<sequence length="438" mass="47093">MDRQKLKTSVCQAIAAHGPELIALAESIAREPELGFKENKTAAKVSAVFDRYNIPYITGQAVTGIKGRLTGRNSHRTVAVIGEMDAVTCVDHPLADPLTGAAHACGHHAQIAAMIGCGLGLKQAGIMEHLDGDVALFAVPAEEYVEITYRNHLREEDKIGYLGGKAELIRCGAFDDIDMAMMIHLSTDNDGSRSAHVGGTSNGFIGKMIRYIGREAHAAGAPHEGINALNAAMLAIMAVNAQRETFRDEDYVRFHPIITKGGDLVNVVPADVRMESYVRARTLDAMVDANVKVNRALKAGADAVGANIEINDLPGFMPMINEQKMTDLFSANAASLIGQNNIKQLNHHAASTDMGDLAHIMPVIHPWLGGVSGAAHTRDFKIIDPEMAYIISAQTMAMTVIDLLADKAAAADDVLNTFKPKMTKAEYLVFMNGISNNQ</sequence>
<dbReference type="EMBL" id="VSSQ01000007">
    <property type="protein sequence ID" value="MPL58528.1"/>
    <property type="molecule type" value="Genomic_DNA"/>
</dbReference>
<dbReference type="SUPFAM" id="SSF53187">
    <property type="entry name" value="Zn-dependent exopeptidases"/>
    <property type="match status" value="1"/>
</dbReference>
<evidence type="ECO:0000259" key="1">
    <source>
        <dbReference type="Pfam" id="PF07687"/>
    </source>
</evidence>
<proteinExistence type="predicted"/>
<gene>
    <name evidence="2" type="ORF">SDC9_04062</name>
</gene>
<dbReference type="PIRSF" id="PIRSF037226">
    <property type="entry name" value="Amidohydrolase_ACY1L2_prd"/>
    <property type="match status" value="1"/>
</dbReference>
<dbReference type="GO" id="GO:0046657">
    <property type="term" value="P:folic acid catabolic process"/>
    <property type="evidence" value="ECO:0007669"/>
    <property type="project" value="TreeGrafter"/>
</dbReference>
<dbReference type="AlphaFoldDB" id="A0A644SV02"/>
<dbReference type="GO" id="GO:0050118">
    <property type="term" value="F:N-acetyldiaminopimelate deacetylase activity"/>
    <property type="evidence" value="ECO:0007669"/>
    <property type="project" value="UniProtKB-EC"/>
</dbReference>
<dbReference type="EC" id="3.5.1.47" evidence="2"/>
<dbReference type="PANTHER" id="PTHR30575:SF3">
    <property type="entry name" value="PEPTIDASE M20 DIMERISATION DOMAIN-CONTAINING PROTEIN"/>
    <property type="match status" value="1"/>
</dbReference>
<keyword evidence="2" id="KW-0378">Hydrolase</keyword>
<dbReference type="Gene3D" id="3.40.630.10">
    <property type="entry name" value="Zn peptidases"/>
    <property type="match status" value="1"/>
</dbReference>
<accession>A0A644SV02</accession>
<name>A0A644SV02_9ZZZZ</name>
<protein>
    <submittedName>
        <fullName evidence="2">N-acetyldiaminopimelate deacetylase</fullName>
        <ecNumber evidence="2">3.5.1.47</ecNumber>
    </submittedName>
</protein>
<dbReference type="Gene3D" id="3.30.70.360">
    <property type="match status" value="1"/>
</dbReference>
<comment type="caution">
    <text evidence="2">The sequence shown here is derived from an EMBL/GenBank/DDBJ whole genome shotgun (WGS) entry which is preliminary data.</text>
</comment>
<dbReference type="InterPro" id="IPR017439">
    <property type="entry name" value="Amidohydrolase"/>
</dbReference>
<dbReference type="Pfam" id="PF07687">
    <property type="entry name" value="M20_dimer"/>
    <property type="match status" value="1"/>
</dbReference>